<dbReference type="Gene3D" id="3.40.50.410">
    <property type="entry name" value="von Willebrand factor, type A domain"/>
    <property type="match status" value="1"/>
</dbReference>
<dbReference type="PROSITE" id="PS50234">
    <property type="entry name" value="VWFA"/>
    <property type="match status" value="1"/>
</dbReference>
<feature type="compositionally biased region" description="Polar residues" evidence="2">
    <location>
        <begin position="521"/>
        <end position="534"/>
    </location>
</feature>
<feature type="transmembrane region" description="Helical" evidence="3">
    <location>
        <begin position="6"/>
        <end position="25"/>
    </location>
</feature>
<dbReference type="InterPro" id="IPR050768">
    <property type="entry name" value="UPF0353/GerABKA_families"/>
</dbReference>
<sequence length="638" mass="71121">MTLHFIRPEWLWAIVPLLILCLISWRRKSHSHGWHRYIAPHLANVLVNGEHTTTKYNLYSLGFAWLIAVIALAGPAVNQQELPVFASQQGRVLVMDMSLSMYATDLTPNRLTQSRFRAIDFLKTIKDGETGLIAYAGDAFTISPLTTDSATLLNLIPTLSPDIMPVRGSNLALAINQAKSLLAQGGHIRGDIIVLTDGVSPDEFNESVHLLKQTGYRLGILALGSPQGSPIRLPDGQLLRNSSNELVITKTDYGLLQQLAAQSHGRVFIAQADSSEVTTLIGWLAQEGSEVETQLTGEAWRDLGPFVALLLIIPVLLSFRHGLFASLCLLFILPLPKSYAMDWQDLWQTKNQQAQQAYQANDYEKAANIFEHQQWQASALYKNGNYEAALKQFEQDKSARGHFNQGNALMQMGKYAEAQQRYQQALEKQPDFADARANLELAKQLANQQSNPNPSDADSSNNQEENNEQNREENSEGSEGSEGSEKNGQQNKSSHENSAEQNQSEQSSSEKDSSTQDSDAQKSQQANQNTQSATPEMAADPTQKNLNEQQAGSKEQAQQEQQAVTQQENDSSENDPSKSAQAQQQASVKQSEQALPEEMQQALQAIKEDPQILLRNKMQLEYEKRRQRGQKVREKQQW</sequence>
<feature type="domain" description="VWFA" evidence="4">
    <location>
        <begin position="90"/>
        <end position="284"/>
    </location>
</feature>
<dbReference type="PROSITE" id="PS50005">
    <property type="entry name" value="TPR"/>
    <property type="match status" value="1"/>
</dbReference>
<keyword evidence="1" id="KW-0802">TPR repeat</keyword>
<proteinExistence type="predicted"/>
<gene>
    <name evidence="5" type="primary">batB</name>
    <name evidence="5" type="ORF">GCM10009332_20970</name>
</gene>
<organism evidence="5 6">
    <name type="scientific">Shewanella gelidii</name>
    <dbReference type="NCBI Taxonomy" id="1642821"/>
    <lineage>
        <taxon>Bacteria</taxon>
        <taxon>Pseudomonadati</taxon>
        <taxon>Pseudomonadota</taxon>
        <taxon>Gammaproteobacteria</taxon>
        <taxon>Alteromonadales</taxon>
        <taxon>Shewanellaceae</taxon>
        <taxon>Shewanella</taxon>
    </lineage>
</organism>
<dbReference type="InterPro" id="IPR002035">
    <property type="entry name" value="VWF_A"/>
</dbReference>
<keyword evidence="3" id="KW-0812">Transmembrane</keyword>
<dbReference type="Gene3D" id="1.25.40.10">
    <property type="entry name" value="Tetratricopeptide repeat domain"/>
    <property type="match status" value="1"/>
</dbReference>
<dbReference type="PANTHER" id="PTHR22550">
    <property type="entry name" value="SPORE GERMINATION PROTEIN"/>
    <property type="match status" value="1"/>
</dbReference>
<feature type="repeat" description="TPR" evidence="1">
    <location>
        <begin position="399"/>
        <end position="432"/>
    </location>
</feature>
<evidence type="ECO:0000313" key="5">
    <source>
        <dbReference type="EMBL" id="GGI83490.1"/>
    </source>
</evidence>
<feature type="compositionally biased region" description="Low complexity" evidence="2">
    <location>
        <begin position="577"/>
        <end position="594"/>
    </location>
</feature>
<dbReference type="InterPro" id="IPR019734">
    <property type="entry name" value="TPR_rpt"/>
</dbReference>
<dbReference type="InterPro" id="IPR011990">
    <property type="entry name" value="TPR-like_helical_dom_sf"/>
</dbReference>
<dbReference type="SMART" id="SM00028">
    <property type="entry name" value="TPR"/>
    <property type="match status" value="1"/>
</dbReference>
<evidence type="ECO:0000259" key="4">
    <source>
        <dbReference type="PROSITE" id="PS50234"/>
    </source>
</evidence>
<feature type="transmembrane region" description="Helical" evidence="3">
    <location>
        <begin position="58"/>
        <end position="77"/>
    </location>
</feature>
<name>A0A917NCB6_9GAMM</name>
<dbReference type="SMART" id="SM00327">
    <property type="entry name" value="VWA"/>
    <property type="match status" value="1"/>
</dbReference>
<dbReference type="Pfam" id="PF13414">
    <property type="entry name" value="TPR_11"/>
    <property type="match status" value="1"/>
</dbReference>
<dbReference type="Pfam" id="PF13519">
    <property type="entry name" value="VWA_2"/>
    <property type="match status" value="1"/>
</dbReference>
<dbReference type="RefSeq" id="WP_188920640.1">
    <property type="nucleotide sequence ID" value="NZ_BMPZ01000005.1"/>
</dbReference>
<dbReference type="PROSITE" id="PS50293">
    <property type="entry name" value="TPR_REGION"/>
    <property type="match status" value="1"/>
</dbReference>
<feature type="region of interest" description="Disordered" evidence="2">
    <location>
        <begin position="446"/>
        <end position="612"/>
    </location>
</feature>
<dbReference type="SUPFAM" id="SSF53300">
    <property type="entry name" value="vWA-like"/>
    <property type="match status" value="1"/>
</dbReference>
<evidence type="ECO:0000256" key="1">
    <source>
        <dbReference type="PROSITE-ProRule" id="PRU00339"/>
    </source>
</evidence>
<keyword evidence="3" id="KW-0472">Membrane</keyword>
<keyword evidence="6" id="KW-1185">Reference proteome</keyword>
<keyword evidence="3" id="KW-1133">Transmembrane helix</keyword>
<evidence type="ECO:0000256" key="2">
    <source>
        <dbReference type="SAM" id="MobiDB-lite"/>
    </source>
</evidence>
<feature type="compositionally biased region" description="Low complexity" evidence="2">
    <location>
        <begin position="450"/>
        <end position="464"/>
    </location>
</feature>
<protein>
    <recommendedName>
        <fullName evidence="4">VWFA domain-containing protein</fullName>
    </recommendedName>
</protein>
<dbReference type="PANTHER" id="PTHR22550:SF14">
    <property type="entry name" value="VWFA DOMAIN-CONTAINING PROTEIN"/>
    <property type="match status" value="1"/>
</dbReference>
<dbReference type="SUPFAM" id="SSF48452">
    <property type="entry name" value="TPR-like"/>
    <property type="match status" value="1"/>
</dbReference>
<reference evidence="5" key="1">
    <citation type="journal article" date="2014" name="Int. J. Syst. Evol. Microbiol.">
        <title>Complete genome sequence of Corynebacterium casei LMG S-19264T (=DSM 44701T), isolated from a smear-ripened cheese.</title>
        <authorList>
            <consortium name="US DOE Joint Genome Institute (JGI-PGF)"/>
            <person name="Walter F."/>
            <person name="Albersmeier A."/>
            <person name="Kalinowski J."/>
            <person name="Ruckert C."/>
        </authorList>
    </citation>
    <scope>NUCLEOTIDE SEQUENCE</scope>
    <source>
        <strain evidence="5">JCM 30804</strain>
    </source>
</reference>
<dbReference type="Proteomes" id="UP000613743">
    <property type="component" value="Unassembled WGS sequence"/>
</dbReference>
<reference evidence="5" key="2">
    <citation type="submission" date="2020-09" db="EMBL/GenBank/DDBJ databases">
        <authorList>
            <person name="Sun Q."/>
            <person name="Ohkuma M."/>
        </authorList>
    </citation>
    <scope>NUCLEOTIDE SEQUENCE</scope>
    <source>
        <strain evidence="5">JCM 30804</strain>
    </source>
</reference>
<comment type="caution">
    <text evidence="5">The sequence shown here is derived from an EMBL/GenBank/DDBJ whole genome shotgun (WGS) entry which is preliminary data.</text>
</comment>
<dbReference type="AlphaFoldDB" id="A0A917NCB6"/>
<feature type="compositionally biased region" description="Low complexity" evidence="2">
    <location>
        <begin position="548"/>
        <end position="568"/>
    </location>
</feature>
<dbReference type="InterPro" id="IPR036465">
    <property type="entry name" value="vWFA_dom_sf"/>
</dbReference>
<evidence type="ECO:0000256" key="3">
    <source>
        <dbReference type="SAM" id="Phobius"/>
    </source>
</evidence>
<accession>A0A917NCB6</accession>
<evidence type="ECO:0000313" key="6">
    <source>
        <dbReference type="Proteomes" id="UP000613743"/>
    </source>
</evidence>
<dbReference type="EMBL" id="BMPZ01000005">
    <property type="protein sequence ID" value="GGI83490.1"/>
    <property type="molecule type" value="Genomic_DNA"/>
</dbReference>